<dbReference type="EMBL" id="JASBWT010000014">
    <property type="protein sequence ID" value="KAJ9098661.1"/>
    <property type="molecule type" value="Genomic_DNA"/>
</dbReference>
<name>A0ACC2VHT1_9TREE</name>
<reference evidence="1" key="1">
    <citation type="submission" date="2023-04" db="EMBL/GenBank/DDBJ databases">
        <title>Draft Genome sequencing of Naganishia species isolated from polar environments using Oxford Nanopore Technology.</title>
        <authorList>
            <person name="Leo P."/>
            <person name="Venkateswaran K."/>
        </authorList>
    </citation>
    <scope>NUCLEOTIDE SEQUENCE</scope>
    <source>
        <strain evidence="1">MNA-CCFEE 5423</strain>
    </source>
</reference>
<comment type="caution">
    <text evidence="1">The sequence shown here is derived from an EMBL/GenBank/DDBJ whole genome shotgun (WGS) entry which is preliminary data.</text>
</comment>
<keyword evidence="2" id="KW-1185">Reference proteome</keyword>
<organism evidence="1 2">
    <name type="scientific">Naganishia friedmannii</name>
    <dbReference type="NCBI Taxonomy" id="89922"/>
    <lineage>
        <taxon>Eukaryota</taxon>
        <taxon>Fungi</taxon>
        <taxon>Dikarya</taxon>
        <taxon>Basidiomycota</taxon>
        <taxon>Agaricomycotina</taxon>
        <taxon>Tremellomycetes</taxon>
        <taxon>Filobasidiales</taxon>
        <taxon>Filobasidiaceae</taxon>
        <taxon>Naganishia</taxon>
    </lineage>
</organism>
<accession>A0ACC2VHT1</accession>
<dbReference type="Proteomes" id="UP001227268">
    <property type="component" value="Unassembled WGS sequence"/>
</dbReference>
<evidence type="ECO:0000313" key="2">
    <source>
        <dbReference type="Proteomes" id="UP001227268"/>
    </source>
</evidence>
<proteinExistence type="predicted"/>
<sequence length="295" mass="32091">MSQPERYGLAPYKTRNFYLNTTDGESAIGVWHILPHSVYREAAAHGAGSITSANRQLFAPLAPLGKDVFEESFKKRDTVIYFHGNAVLPDSKACNRAISYRVGTYKALSTKLDVNVIAIDYRGYGDSTGSPSEDGLLSDATTVWDYISVHSRKDIDGETDREEGKSIVVMGHSLGTAKTKAPVLIIHAKDDHDIPASHSKRLYEMLSKSRSPEGAAPRTRVVKREGWGSVMMHVPEETRRGDGGSSDIGGGVAWFEADHGAHNRVGGGEGVIQLMQAFLQSETPSDLAYNILGDI</sequence>
<gene>
    <name evidence="1" type="ORF">QFC21_004309</name>
</gene>
<evidence type="ECO:0000313" key="1">
    <source>
        <dbReference type="EMBL" id="KAJ9098661.1"/>
    </source>
</evidence>
<protein>
    <submittedName>
        <fullName evidence="1">Uncharacterized protein</fullName>
    </submittedName>
</protein>